<dbReference type="Pfam" id="PF07729">
    <property type="entry name" value="FCD"/>
    <property type="match status" value="1"/>
</dbReference>
<dbReference type="GO" id="GO:0003677">
    <property type="term" value="F:DNA binding"/>
    <property type="evidence" value="ECO:0007669"/>
    <property type="project" value="UniProtKB-KW"/>
</dbReference>
<dbReference type="SMART" id="SM00895">
    <property type="entry name" value="FCD"/>
    <property type="match status" value="1"/>
</dbReference>
<dbReference type="InterPro" id="IPR036388">
    <property type="entry name" value="WH-like_DNA-bd_sf"/>
</dbReference>
<keyword evidence="3" id="KW-0804">Transcription</keyword>
<dbReference type="InterPro" id="IPR011711">
    <property type="entry name" value="GntR_C"/>
</dbReference>
<dbReference type="PANTHER" id="PTHR43537">
    <property type="entry name" value="TRANSCRIPTIONAL REGULATOR, GNTR FAMILY"/>
    <property type="match status" value="1"/>
</dbReference>
<dbReference type="EMBL" id="JACGXN010000011">
    <property type="protein sequence ID" value="MBA8881044.1"/>
    <property type="molecule type" value="Genomic_DNA"/>
</dbReference>
<keyword evidence="2 5" id="KW-0238">DNA-binding</keyword>
<dbReference type="Pfam" id="PF00392">
    <property type="entry name" value="GntR"/>
    <property type="match status" value="1"/>
</dbReference>
<evidence type="ECO:0000313" key="6">
    <source>
        <dbReference type="Proteomes" id="UP000549052"/>
    </source>
</evidence>
<dbReference type="PANTHER" id="PTHR43537:SF44">
    <property type="entry name" value="GNTR FAMILY REGULATORY PROTEIN"/>
    <property type="match status" value="1"/>
</dbReference>
<evidence type="ECO:0000259" key="4">
    <source>
        <dbReference type="PROSITE" id="PS50949"/>
    </source>
</evidence>
<keyword evidence="6" id="KW-1185">Reference proteome</keyword>
<evidence type="ECO:0000256" key="1">
    <source>
        <dbReference type="ARBA" id="ARBA00023015"/>
    </source>
</evidence>
<dbReference type="InterPro" id="IPR008920">
    <property type="entry name" value="TF_FadR/GntR_C"/>
</dbReference>
<sequence>MIDKALHDRVAEGGMMNQITDPSVAGVQKTRRPRVMPDVLRALARDIFAGRYPGGSLLPRENDLGDEYGVSRTVIREALKVLAAKGLVSSRPRIGTTVCDPDNWNIIDPQVLEWHAPHLLDDRLFDAILETRRAIEPLVAELAASRATLQEIADLELAWQGMADAANDVERFSRSDIAFHQILYAASHNPVFRQIGGLIDAALKFVLETTATTSNDQRSEAIKAHRAMVEALRMRDAAAARQAASDILDLAARDLAAAKSINADKAG</sequence>
<accession>A0A839EU66</accession>
<dbReference type="Gene3D" id="1.20.120.530">
    <property type="entry name" value="GntR ligand-binding domain-like"/>
    <property type="match status" value="1"/>
</dbReference>
<dbReference type="GO" id="GO:0003700">
    <property type="term" value="F:DNA-binding transcription factor activity"/>
    <property type="evidence" value="ECO:0007669"/>
    <property type="project" value="InterPro"/>
</dbReference>
<feature type="domain" description="HTH gntR-type" evidence="4">
    <location>
        <begin position="33"/>
        <end position="101"/>
    </location>
</feature>
<dbReference type="InterPro" id="IPR036390">
    <property type="entry name" value="WH_DNA-bd_sf"/>
</dbReference>
<evidence type="ECO:0000313" key="5">
    <source>
        <dbReference type="EMBL" id="MBA8881044.1"/>
    </source>
</evidence>
<evidence type="ECO:0000256" key="2">
    <source>
        <dbReference type="ARBA" id="ARBA00023125"/>
    </source>
</evidence>
<dbReference type="SUPFAM" id="SSF46785">
    <property type="entry name" value="Winged helix' DNA-binding domain"/>
    <property type="match status" value="1"/>
</dbReference>
<dbReference type="PRINTS" id="PR00035">
    <property type="entry name" value="HTHGNTR"/>
</dbReference>
<proteinExistence type="predicted"/>
<dbReference type="CDD" id="cd07377">
    <property type="entry name" value="WHTH_GntR"/>
    <property type="match status" value="1"/>
</dbReference>
<protein>
    <submittedName>
        <fullName evidence="5">DNA-binding FadR family transcriptional regulator</fullName>
    </submittedName>
</protein>
<name>A0A839EU66_9HYPH</name>
<dbReference type="AlphaFoldDB" id="A0A839EU66"/>
<keyword evidence="1" id="KW-0805">Transcription regulation</keyword>
<dbReference type="SUPFAM" id="SSF48008">
    <property type="entry name" value="GntR ligand-binding domain-like"/>
    <property type="match status" value="1"/>
</dbReference>
<dbReference type="PROSITE" id="PS50949">
    <property type="entry name" value="HTH_GNTR"/>
    <property type="match status" value="1"/>
</dbReference>
<comment type="caution">
    <text evidence="5">The sequence shown here is derived from an EMBL/GenBank/DDBJ whole genome shotgun (WGS) entry which is preliminary data.</text>
</comment>
<organism evidence="5 6">
    <name type="scientific">Phyllobacterium myrsinacearum</name>
    <dbReference type="NCBI Taxonomy" id="28101"/>
    <lineage>
        <taxon>Bacteria</taxon>
        <taxon>Pseudomonadati</taxon>
        <taxon>Pseudomonadota</taxon>
        <taxon>Alphaproteobacteria</taxon>
        <taxon>Hyphomicrobiales</taxon>
        <taxon>Phyllobacteriaceae</taxon>
        <taxon>Phyllobacterium</taxon>
    </lineage>
</organism>
<reference evidence="5 6" key="1">
    <citation type="submission" date="2020-07" db="EMBL/GenBank/DDBJ databases">
        <title>Genomic Encyclopedia of Type Strains, Phase IV (KMG-V): Genome sequencing to study the core and pangenomes of soil and plant-associated prokaryotes.</title>
        <authorList>
            <person name="Whitman W."/>
        </authorList>
    </citation>
    <scope>NUCLEOTIDE SEQUENCE [LARGE SCALE GENOMIC DNA]</scope>
    <source>
        <strain evidence="5 6">AN3</strain>
    </source>
</reference>
<dbReference type="SMART" id="SM00345">
    <property type="entry name" value="HTH_GNTR"/>
    <property type="match status" value="1"/>
</dbReference>
<dbReference type="Gene3D" id="1.10.10.10">
    <property type="entry name" value="Winged helix-like DNA-binding domain superfamily/Winged helix DNA-binding domain"/>
    <property type="match status" value="1"/>
</dbReference>
<dbReference type="InterPro" id="IPR000524">
    <property type="entry name" value="Tscrpt_reg_HTH_GntR"/>
</dbReference>
<gene>
    <name evidence="5" type="ORF">FHW16_004779</name>
</gene>
<evidence type="ECO:0000256" key="3">
    <source>
        <dbReference type="ARBA" id="ARBA00023163"/>
    </source>
</evidence>
<dbReference type="Proteomes" id="UP000549052">
    <property type="component" value="Unassembled WGS sequence"/>
</dbReference>